<organism evidence="2 3">
    <name type="scientific">Lachancea meyersii CBS 8951</name>
    <dbReference type="NCBI Taxonomy" id="1266667"/>
    <lineage>
        <taxon>Eukaryota</taxon>
        <taxon>Fungi</taxon>
        <taxon>Dikarya</taxon>
        <taxon>Ascomycota</taxon>
        <taxon>Saccharomycotina</taxon>
        <taxon>Saccharomycetes</taxon>
        <taxon>Saccharomycetales</taxon>
        <taxon>Saccharomycetaceae</taxon>
        <taxon>Lachancea</taxon>
    </lineage>
</organism>
<dbReference type="AlphaFoldDB" id="A0A1G4JAA7"/>
<accession>A0A1G4JAA7</accession>
<dbReference type="OrthoDB" id="4061572at2759"/>
<evidence type="ECO:0000313" key="3">
    <source>
        <dbReference type="Proteomes" id="UP000191144"/>
    </source>
</evidence>
<evidence type="ECO:0000259" key="1">
    <source>
        <dbReference type="Pfam" id="PF12550"/>
    </source>
</evidence>
<evidence type="ECO:0000313" key="2">
    <source>
        <dbReference type="EMBL" id="SCU86918.1"/>
    </source>
</evidence>
<feature type="domain" description="Transcription activator GCR1-like" evidence="1">
    <location>
        <begin position="241"/>
        <end position="318"/>
    </location>
</feature>
<keyword evidence="3" id="KW-1185">Reference proteome</keyword>
<dbReference type="Proteomes" id="UP000191144">
    <property type="component" value="Chromosome D"/>
</dbReference>
<dbReference type="EMBL" id="LT598482">
    <property type="protein sequence ID" value="SCU86918.1"/>
    <property type="molecule type" value="Genomic_DNA"/>
</dbReference>
<name>A0A1G4JAA7_9SACH</name>
<dbReference type="InterPro" id="IPR022210">
    <property type="entry name" value="TF_GCR1-like"/>
</dbReference>
<dbReference type="Pfam" id="PF12550">
    <property type="entry name" value="GCR1_C"/>
    <property type="match status" value="1"/>
</dbReference>
<protein>
    <submittedName>
        <fullName evidence="2">LAME_0D08108g1_1</fullName>
    </submittedName>
</protein>
<proteinExistence type="predicted"/>
<sequence>MSLDQIIDSVKVRIDSLAREWNRLSSATAETSNDEMRLLKEKVSLVQEQNTVIIVELNSIKRLLSIEEDKTNNLFSAVVDTSGGALKLPVSTDNAIVITPSDKPRRKGTEWLPSIDRQRLPRPDSDIERLTGVNHDFSPLNKYPLAFSVHSFLNHSPSPWKRNLESLSPAECRKRSRPDDSAGDENEFTEYQRIQNLHIVESSSGKPIVKPQLRPLLPSNVQNIAKFKSRKQHINIKDFKFVMSSSPATISDMYQEYELVLRPQILDFEQRYGKGQLSKLPQVRTYQRRRALACEIGKYATRHDITIEESIQHFENIRIRNDKTVAWIYNNLTSILEQYC</sequence>
<gene>
    <name evidence="2" type="ORF">LAME_0D08108G</name>
</gene>
<reference evidence="3" key="1">
    <citation type="submission" date="2016-03" db="EMBL/GenBank/DDBJ databases">
        <authorList>
            <person name="Devillers Hugo."/>
        </authorList>
    </citation>
    <scope>NUCLEOTIDE SEQUENCE [LARGE SCALE GENOMIC DNA]</scope>
</reference>